<protein>
    <submittedName>
        <fullName evidence="2">Polysaccharide pyruvyl transferase family protein</fullName>
    </submittedName>
</protein>
<comment type="caution">
    <text evidence="2">The sequence shown here is derived from an EMBL/GenBank/DDBJ whole genome shotgun (WGS) entry which is preliminary data.</text>
</comment>
<dbReference type="PANTHER" id="PTHR36836">
    <property type="entry name" value="COLANIC ACID BIOSYNTHESIS PROTEIN WCAK"/>
    <property type="match status" value="1"/>
</dbReference>
<reference evidence="2 3" key="1">
    <citation type="journal article" date="2021" name="Arch. Microbiol.">
        <title>Thalassobius aquimarinus sp. nov., isolated from the Sea of Japan seashore.</title>
        <authorList>
            <person name="Kurilenko V.V."/>
            <person name="Romanenko L.A."/>
            <person name="Chernysheva N.Y."/>
            <person name="Velansky P.V."/>
            <person name="Tekutyeva L.A."/>
            <person name="Isaeva M.P."/>
            <person name="Mikhailov V.V."/>
        </authorList>
    </citation>
    <scope>NUCLEOTIDE SEQUENCE [LARGE SCALE GENOMIC DNA]</scope>
    <source>
        <strain evidence="2 3">KMM 8518</strain>
    </source>
</reference>
<sequence length="332" mass="36449">MTRNAVILNDTSTRYHHGCARVVRLLLDGLRREDVTVLARSAARNDWERDADFLSALERADLVVINGEGTLHHGAAAGERLLKIADFVPAQGKKLALINAMYDQNPPQWAELLNRFDILSARDSDSAAQMSAAVGRPVDWLPDLSLSAPAEISAQPRSGVIIGDSVRIERRRALARAAHRFSGATYIPTKTLRHPVWHLPVLGSVLKSALYALYNGYPTLRRPRFEMPRDEAEYLRLIAGAELHITGRFHAVCLSLLTRTPFLAVTSTSGKIEKLLTDLGLGTQRVISDTDLLRMDSDPAAHAFSPQELAQIDSALADATQRAAALIRELAS</sequence>
<dbReference type="EMBL" id="JADMKU010000006">
    <property type="protein sequence ID" value="MBR9651245.1"/>
    <property type="molecule type" value="Genomic_DNA"/>
</dbReference>
<gene>
    <name evidence="2" type="ORF">IT775_08940</name>
</gene>
<keyword evidence="3" id="KW-1185">Reference proteome</keyword>
<evidence type="ECO:0000259" key="1">
    <source>
        <dbReference type="Pfam" id="PF04230"/>
    </source>
</evidence>
<evidence type="ECO:0000313" key="3">
    <source>
        <dbReference type="Proteomes" id="UP001195941"/>
    </source>
</evidence>
<accession>A0ABS5HQM5</accession>
<proteinExistence type="predicted"/>
<dbReference type="Pfam" id="PF04230">
    <property type="entry name" value="PS_pyruv_trans"/>
    <property type="match status" value="1"/>
</dbReference>
<keyword evidence="2" id="KW-0808">Transferase</keyword>
<dbReference type="PANTHER" id="PTHR36836:SF1">
    <property type="entry name" value="COLANIC ACID BIOSYNTHESIS PROTEIN WCAK"/>
    <property type="match status" value="1"/>
</dbReference>
<dbReference type="Proteomes" id="UP001195941">
    <property type="component" value="Unassembled WGS sequence"/>
</dbReference>
<dbReference type="RefSeq" id="WP_212700765.1">
    <property type="nucleotide sequence ID" value="NZ_JADMKU010000006.1"/>
</dbReference>
<organism evidence="2 3">
    <name type="scientific">Thalassovita aquimarina</name>
    <dbReference type="NCBI Taxonomy" id="2785917"/>
    <lineage>
        <taxon>Bacteria</taxon>
        <taxon>Pseudomonadati</taxon>
        <taxon>Pseudomonadota</taxon>
        <taxon>Alphaproteobacteria</taxon>
        <taxon>Rhodobacterales</taxon>
        <taxon>Roseobacteraceae</taxon>
        <taxon>Thalassovita</taxon>
    </lineage>
</organism>
<name>A0ABS5HQM5_9RHOB</name>
<dbReference type="GO" id="GO:0016740">
    <property type="term" value="F:transferase activity"/>
    <property type="evidence" value="ECO:0007669"/>
    <property type="project" value="UniProtKB-KW"/>
</dbReference>
<dbReference type="InterPro" id="IPR007345">
    <property type="entry name" value="Polysacch_pyruvyl_Trfase"/>
</dbReference>
<feature type="domain" description="Polysaccharide pyruvyl transferase" evidence="1">
    <location>
        <begin position="41"/>
        <end position="267"/>
    </location>
</feature>
<evidence type="ECO:0000313" key="2">
    <source>
        <dbReference type="EMBL" id="MBR9651245.1"/>
    </source>
</evidence>